<dbReference type="Gene3D" id="3.30.360.10">
    <property type="entry name" value="Dihydrodipicolinate Reductase, domain 2"/>
    <property type="match status" value="1"/>
</dbReference>
<protein>
    <submittedName>
        <fullName evidence="3">Gfo/Idh/MocA family oxidoreductase</fullName>
    </submittedName>
</protein>
<dbReference type="SUPFAM" id="SSF55347">
    <property type="entry name" value="Glyceraldehyde-3-phosphate dehydrogenase-like, C-terminal domain"/>
    <property type="match status" value="1"/>
</dbReference>
<evidence type="ECO:0000259" key="2">
    <source>
        <dbReference type="Pfam" id="PF22725"/>
    </source>
</evidence>
<dbReference type="InterPro" id="IPR052515">
    <property type="entry name" value="Gfo/Idh/MocA_Oxidoreductase"/>
</dbReference>
<accession>A0A4S4BGA8</accession>
<dbReference type="AlphaFoldDB" id="A0A4S4BGA8"/>
<reference evidence="3 4" key="1">
    <citation type="submission" date="2019-04" db="EMBL/GenBank/DDBJ databases">
        <title>Cohnella sp. nov. isolated from preserved vegetables.</title>
        <authorList>
            <person name="Lin S.-Y."/>
            <person name="Hung M.-H."/>
            <person name="Young C.-C."/>
        </authorList>
    </citation>
    <scope>NUCLEOTIDE SEQUENCE [LARGE SCALE GENOMIC DNA]</scope>
    <source>
        <strain evidence="3 4">CC-MHH1044</strain>
    </source>
</reference>
<name>A0A4S4BGA8_9BACL</name>
<sequence>MSKVRYGIIGIGNMGSSHAGAIYRGEIAGAVLTAVCDEIEAKREWAQGQWEGVAVFGSTDEMLASGLVDAVIVANPHYGHPAEAIKAFAAGVHVLVEKPAGVYAKQVREMNDAAAQSGKVFGIMYNQRMNPLYRKLRELVQSGELGEIRRTNWIITNWYRSQAYYDSGSWRATWAGEGGGVLINQCPHQLDLWQWTIGMMPTRIRAFCQFGKHRNIEVENDVTAYAEYGNGATAVFITSTSDAPGTNRLEVTGDRGKIVIEDGKMTFWRLRQSETEFNASNQILFGTPEVWKVEIPDQGPSPEHAGIMRNFTDAILNGTELVAPGEEGLLGLTISNAIHLSTWTDGWVELPLDEQLHYEELTKRIESSTFRKSEPAEAALPVDLSRTF</sequence>
<dbReference type="PANTHER" id="PTHR43249:SF1">
    <property type="entry name" value="D-GLUCOSIDE 3-DEHYDROGENASE"/>
    <property type="match status" value="1"/>
</dbReference>
<dbReference type="GO" id="GO:0000166">
    <property type="term" value="F:nucleotide binding"/>
    <property type="evidence" value="ECO:0007669"/>
    <property type="project" value="InterPro"/>
</dbReference>
<dbReference type="PANTHER" id="PTHR43249">
    <property type="entry name" value="UDP-N-ACETYL-2-AMINO-2-DEOXY-D-GLUCURONATE OXIDASE"/>
    <property type="match status" value="1"/>
</dbReference>
<proteinExistence type="predicted"/>
<dbReference type="Gene3D" id="3.40.50.720">
    <property type="entry name" value="NAD(P)-binding Rossmann-like Domain"/>
    <property type="match status" value="1"/>
</dbReference>
<dbReference type="OrthoDB" id="9815825at2"/>
<evidence type="ECO:0000313" key="3">
    <source>
        <dbReference type="EMBL" id="THF73463.1"/>
    </source>
</evidence>
<comment type="caution">
    <text evidence="3">The sequence shown here is derived from an EMBL/GenBank/DDBJ whole genome shotgun (WGS) entry which is preliminary data.</text>
</comment>
<organism evidence="3 4">
    <name type="scientific">Cohnella fermenti</name>
    <dbReference type="NCBI Taxonomy" id="2565925"/>
    <lineage>
        <taxon>Bacteria</taxon>
        <taxon>Bacillati</taxon>
        <taxon>Bacillota</taxon>
        <taxon>Bacilli</taxon>
        <taxon>Bacillales</taxon>
        <taxon>Paenibacillaceae</taxon>
        <taxon>Cohnella</taxon>
    </lineage>
</organism>
<gene>
    <name evidence="3" type="ORF">E6C55_29180</name>
</gene>
<dbReference type="Proteomes" id="UP000310636">
    <property type="component" value="Unassembled WGS sequence"/>
</dbReference>
<keyword evidence="4" id="KW-1185">Reference proteome</keyword>
<dbReference type="SUPFAM" id="SSF51735">
    <property type="entry name" value="NAD(P)-binding Rossmann-fold domains"/>
    <property type="match status" value="1"/>
</dbReference>
<dbReference type="Pfam" id="PF22725">
    <property type="entry name" value="GFO_IDH_MocA_C3"/>
    <property type="match status" value="1"/>
</dbReference>
<dbReference type="InterPro" id="IPR036291">
    <property type="entry name" value="NAD(P)-bd_dom_sf"/>
</dbReference>
<feature type="domain" description="GFO/IDH/MocA-like oxidoreductase" evidence="2">
    <location>
        <begin position="133"/>
        <end position="258"/>
    </location>
</feature>
<dbReference type="InterPro" id="IPR055170">
    <property type="entry name" value="GFO_IDH_MocA-like_dom"/>
</dbReference>
<evidence type="ECO:0000313" key="4">
    <source>
        <dbReference type="Proteomes" id="UP000310636"/>
    </source>
</evidence>
<dbReference type="Pfam" id="PF01408">
    <property type="entry name" value="GFO_IDH_MocA"/>
    <property type="match status" value="1"/>
</dbReference>
<evidence type="ECO:0000259" key="1">
    <source>
        <dbReference type="Pfam" id="PF01408"/>
    </source>
</evidence>
<dbReference type="RefSeq" id="WP_136373364.1">
    <property type="nucleotide sequence ID" value="NZ_SSOB01000055.1"/>
</dbReference>
<dbReference type="EMBL" id="SSOB01000055">
    <property type="protein sequence ID" value="THF73463.1"/>
    <property type="molecule type" value="Genomic_DNA"/>
</dbReference>
<dbReference type="InterPro" id="IPR000683">
    <property type="entry name" value="Gfo/Idh/MocA-like_OxRdtase_N"/>
</dbReference>
<feature type="domain" description="Gfo/Idh/MocA-like oxidoreductase N-terminal" evidence="1">
    <location>
        <begin position="4"/>
        <end position="123"/>
    </location>
</feature>